<gene>
    <name evidence="3" type="primary">LOC106163141</name>
</gene>
<protein>
    <submittedName>
        <fullName evidence="3">Uncharacterized protein LOC106163141</fullName>
    </submittedName>
</protein>
<dbReference type="GeneID" id="106163141"/>
<dbReference type="Proteomes" id="UP000085678">
    <property type="component" value="Unplaced"/>
</dbReference>
<name>A0A1S3IE26_LINAN</name>
<dbReference type="InParanoid" id="A0A1S3IE26"/>
<evidence type="ECO:0000313" key="3">
    <source>
        <dbReference type="RefSeq" id="XP_013396106.1"/>
    </source>
</evidence>
<dbReference type="AlphaFoldDB" id="A0A1S3IE26"/>
<proteinExistence type="predicted"/>
<reference evidence="3" key="1">
    <citation type="submission" date="2025-08" db="UniProtKB">
        <authorList>
            <consortium name="RefSeq"/>
        </authorList>
    </citation>
    <scope>IDENTIFICATION</scope>
    <source>
        <tissue evidence="3">Gonads</tissue>
    </source>
</reference>
<sequence length="208" mass="24229">MERLQQKIDKTKDLARLKQYNGENLKNARQLEGEGPSAFLYGKKPERGDPTPIVWDTETRRKPRNTILKNITEHKIRNDHHLRVHQRGIYRVQSHLCFKVQVDEADDISSTSLTTSDGDERVDRGRSKTFLHFVIRNCQGNEDEVLKTLKLVYLLPGEEYKYCSDLSGLVRMDSGCSLYTKIKCEDDSSDLTQYMVHYNWNFFGLNKV</sequence>
<dbReference type="InterPro" id="IPR008983">
    <property type="entry name" value="Tumour_necrosis_fac-like_dom"/>
</dbReference>
<organism evidence="2 3">
    <name type="scientific">Lingula anatina</name>
    <name type="common">Brachiopod</name>
    <name type="synonym">Lingula unguis</name>
    <dbReference type="NCBI Taxonomy" id="7574"/>
    <lineage>
        <taxon>Eukaryota</taxon>
        <taxon>Metazoa</taxon>
        <taxon>Spiralia</taxon>
        <taxon>Lophotrochozoa</taxon>
        <taxon>Brachiopoda</taxon>
        <taxon>Linguliformea</taxon>
        <taxon>Lingulata</taxon>
        <taxon>Lingulida</taxon>
        <taxon>Linguloidea</taxon>
        <taxon>Lingulidae</taxon>
        <taxon>Lingula</taxon>
    </lineage>
</organism>
<dbReference type="SUPFAM" id="SSF49842">
    <property type="entry name" value="TNF-like"/>
    <property type="match status" value="1"/>
</dbReference>
<feature type="region of interest" description="Disordered" evidence="1">
    <location>
        <begin position="21"/>
        <end position="56"/>
    </location>
</feature>
<evidence type="ECO:0000313" key="2">
    <source>
        <dbReference type="Proteomes" id="UP000085678"/>
    </source>
</evidence>
<dbReference type="KEGG" id="lak:106163141"/>
<evidence type="ECO:0000256" key="1">
    <source>
        <dbReference type="SAM" id="MobiDB-lite"/>
    </source>
</evidence>
<keyword evidence="2" id="KW-1185">Reference proteome</keyword>
<dbReference type="Gene3D" id="2.60.120.40">
    <property type="match status" value="1"/>
</dbReference>
<dbReference type="RefSeq" id="XP_013396106.1">
    <property type="nucleotide sequence ID" value="XM_013540652.1"/>
</dbReference>
<accession>A0A1S3IE26</accession>